<sequence>MPRNIRKIAALAAVCSLGAAAIAAPSAMAKTHKVSMNFAGGQKGTALTATITHTPMGPCKMKGTLVIPDTKQVWTCKGGTIKMTGHGTTGAANDAKGTWTITGGTRKFKKVKGKGTFSGQLSTGKFVYKGTIKY</sequence>
<keyword evidence="3" id="KW-1185">Reference proteome</keyword>
<keyword evidence="1" id="KW-0732">Signal</keyword>
<proteinExistence type="predicted"/>
<evidence type="ECO:0000313" key="2">
    <source>
        <dbReference type="EMBL" id="UGS35596.1"/>
    </source>
</evidence>
<evidence type="ECO:0000313" key="3">
    <source>
        <dbReference type="Proteomes" id="UP001162834"/>
    </source>
</evidence>
<gene>
    <name evidence="2" type="ORF">DSM104329_01989</name>
</gene>
<dbReference type="RefSeq" id="WP_259315279.1">
    <property type="nucleotide sequence ID" value="NZ_CP087164.1"/>
</dbReference>
<dbReference type="AlphaFoldDB" id="A0A9E7BZR5"/>
<name>A0A9E7BZR5_9ACTN</name>
<accession>A0A9E7BZR5</accession>
<dbReference type="Proteomes" id="UP001162834">
    <property type="component" value="Chromosome"/>
</dbReference>
<dbReference type="KEGG" id="sbae:DSM104329_01989"/>
<dbReference type="EMBL" id="CP087164">
    <property type="protein sequence ID" value="UGS35596.1"/>
    <property type="molecule type" value="Genomic_DNA"/>
</dbReference>
<feature type="chain" id="PRO_5039592897" evidence="1">
    <location>
        <begin position="24"/>
        <end position="134"/>
    </location>
</feature>
<feature type="signal peptide" evidence="1">
    <location>
        <begin position="1"/>
        <end position="23"/>
    </location>
</feature>
<evidence type="ECO:0000256" key="1">
    <source>
        <dbReference type="SAM" id="SignalP"/>
    </source>
</evidence>
<organism evidence="2 3">
    <name type="scientific">Capillimicrobium parvum</name>
    <dbReference type="NCBI Taxonomy" id="2884022"/>
    <lineage>
        <taxon>Bacteria</taxon>
        <taxon>Bacillati</taxon>
        <taxon>Actinomycetota</taxon>
        <taxon>Thermoleophilia</taxon>
        <taxon>Solirubrobacterales</taxon>
        <taxon>Capillimicrobiaceae</taxon>
        <taxon>Capillimicrobium</taxon>
    </lineage>
</organism>
<reference evidence="2" key="1">
    <citation type="journal article" date="2022" name="Int. J. Syst. Evol. Microbiol.">
        <title>Pseudomonas aegrilactucae sp. nov. and Pseudomonas morbosilactucae sp. nov., pathogens causing bacterial rot of lettuce in Japan.</title>
        <authorList>
            <person name="Sawada H."/>
            <person name="Fujikawa T."/>
            <person name="Satou M."/>
        </authorList>
    </citation>
    <scope>NUCLEOTIDE SEQUENCE</scope>
    <source>
        <strain evidence="2">0166_1</strain>
    </source>
</reference>
<protein>
    <submittedName>
        <fullName evidence="2">Uncharacterized protein</fullName>
    </submittedName>
</protein>